<evidence type="ECO:0000256" key="1">
    <source>
        <dbReference type="ARBA" id="ARBA00009919"/>
    </source>
</evidence>
<dbReference type="InterPro" id="IPR035985">
    <property type="entry name" value="Ubiquitin-activating_enz"/>
</dbReference>
<dbReference type="EC" id="2.7.7.80" evidence="3"/>
<dbReference type="GO" id="GO:0061605">
    <property type="term" value="F:molybdopterin-synthase adenylyltransferase activity"/>
    <property type="evidence" value="ECO:0007669"/>
    <property type="project" value="UniProtKB-EC"/>
</dbReference>
<dbReference type="KEGG" id="bmei:Spa11_39010"/>
<evidence type="ECO:0000313" key="4">
    <source>
        <dbReference type="Proteomes" id="UP000316426"/>
    </source>
</evidence>
<keyword evidence="3" id="KW-0548">Nucleotidyltransferase</keyword>
<dbReference type="InterPro" id="IPR000594">
    <property type="entry name" value="ThiF_NAD_FAD-bd"/>
</dbReference>
<dbReference type="InterPro" id="IPR045886">
    <property type="entry name" value="ThiF/MoeB/HesA"/>
</dbReference>
<dbReference type="Gene3D" id="3.40.50.720">
    <property type="entry name" value="NAD(P)-binding Rossmann-like Domain"/>
    <property type="match status" value="1"/>
</dbReference>
<organism evidence="3 4">
    <name type="scientific">Botrimarina mediterranea</name>
    <dbReference type="NCBI Taxonomy" id="2528022"/>
    <lineage>
        <taxon>Bacteria</taxon>
        <taxon>Pseudomonadati</taxon>
        <taxon>Planctomycetota</taxon>
        <taxon>Planctomycetia</taxon>
        <taxon>Pirellulales</taxon>
        <taxon>Lacipirellulaceae</taxon>
        <taxon>Botrimarina</taxon>
    </lineage>
</organism>
<dbReference type="GO" id="GO:0004792">
    <property type="term" value="F:thiosulfate-cyanide sulfurtransferase activity"/>
    <property type="evidence" value="ECO:0007669"/>
    <property type="project" value="TreeGrafter"/>
</dbReference>
<proteinExistence type="inferred from homology"/>
<keyword evidence="4" id="KW-1185">Reference proteome</keyword>
<keyword evidence="3" id="KW-0808">Transferase</keyword>
<dbReference type="GO" id="GO:0008641">
    <property type="term" value="F:ubiquitin-like modifier activating enzyme activity"/>
    <property type="evidence" value="ECO:0007669"/>
    <property type="project" value="InterPro"/>
</dbReference>
<accession>A0A518KD03</accession>
<protein>
    <submittedName>
        <fullName evidence="3">Molybdopterin-synthase adenylyltransferase</fullName>
        <ecNumber evidence="3">2.7.7.80</ecNumber>
    </submittedName>
</protein>
<sequence length="343" mass="35814">MPADPFTRYAKQTRFAPLGDAGQAKLASSHALICGCGALGSVIAGTLARAGVGKLTIVDRDFLEVSNLQRQVLYNENDVASGLPKAIAAANHLRVVNSTIDIEPVVADVTAANLPYLAAGCDLVLDGTDNFETRLLLNDYSVREGVPWVYGGVIGAEGRVMPIVPGETACLACLIAEPPAAGEAETCDSAGVLGPAVGVVASLQAMEGIKLLAGLKDSLATGLTVVDLWAGRWRRLAVPRDPACRCCGEQEFDWLEGRRGSRAVVLCGRGAVQISPPEGSPPVDLAAMRAKLAPLGSVTGNAYLLRLNYDGHEVTLFADGRAIIAGVEDEAQARSVWNRCLGG</sequence>
<reference evidence="3 4" key="1">
    <citation type="submission" date="2019-02" db="EMBL/GenBank/DDBJ databases">
        <title>Deep-cultivation of Planctomycetes and their phenomic and genomic characterization uncovers novel biology.</title>
        <authorList>
            <person name="Wiegand S."/>
            <person name="Jogler M."/>
            <person name="Boedeker C."/>
            <person name="Pinto D."/>
            <person name="Vollmers J."/>
            <person name="Rivas-Marin E."/>
            <person name="Kohn T."/>
            <person name="Peeters S.H."/>
            <person name="Heuer A."/>
            <person name="Rast P."/>
            <person name="Oberbeckmann S."/>
            <person name="Bunk B."/>
            <person name="Jeske O."/>
            <person name="Meyerdierks A."/>
            <person name="Storesund J.E."/>
            <person name="Kallscheuer N."/>
            <person name="Luecker S."/>
            <person name="Lage O.M."/>
            <person name="Pohl T."/>
            <person name="Merkel B.J."/>
            <person name="Hornburger P."/>
            <person name="Mueller R.-W."/>
            <person name="Bruemmer F."/>
            <person name="Labrenz M."/>
            <person name="Spormann A.M."/>
            <person name="Op den Camp H."/>
            <person name="Overmann J."/>
            <person name="Amann R."/>
            <person name="Jetten M.S.M."/>
            <person name="Mascher T."/>
            <person name="Medema M.H."/>
            <person name="Devos D.P."/>
            <person name="Kaster A.-K."/>
            <person name="Ovreas L."/>
            <person name="Rohde M."/>
            <person name="Galperin M.Y."/>
            <person name="Jogler C."/>
        </authorList>
    </citation>
    <scope>NUCLEOTIDE SEQUENCE [LARGE SCALE GENOMIC DNA]</scope>
    <source>
        <strain evidence="3 4">Spa11</strain>
    </source>
</reference>
<dbReference type="PANTHER" id="PTHR10953:SF102">
    <property type="entry name" value="ADENYLYLTRANSFERASE AND SULFURTRANSFERASE MOCS3"/>
    <property type="match status" value="1"/>
</dbReference>
<dbReference type="EMBL" id="CP036349">
    <property type="protein sequence ID" value="QDV75681.1"/>
    <property type="molecule type" value="Genomic_DNA"/>
</dbReference>
<dbReference type="Pfam" id="PF00899">
    <property type="entry name" value="ThiF"/>
    <property type="match status" value="1"/>
</dbReference>
<dbReference type="FunFam" id="3.40.50.720:FF:000080">
    <property type="entry name" value="Thiazole biosynthesis adenylyltransferase ThiF"/>
    <property type="match status" value="1"/>
</dbReference>
<evidence type="ECO:0000259" key="2">
    <source>
        <dbReference type="Pfam" id="PF00899"/>
    </source>
</evidence>
<dbReference type="GO" id="GO:0005829">
    <property type="term" value="C:cytosol"/>
    <property type="evidence" value="ECO:0007669"/>
    <property type="project" value="TreeGrafter"/>
</dbReference>
<gene>
    <name evidence="3" type="primary">moeB</name>
    <name evidence="3" type="ORF">Spa11_39010</name>
</gene>
<dbReference type="GO" id="GO:0008146">
    <property type="term" value="F:sulfotransferase activity"/>
    <property type="evidence" value="ECO:0007669"/>
    <property type="project" value="TreeGrafter"/>
</dbReference>
<dbReference type="SUPFAM" id="SSF69572">
    <property type="entry name" value="Activating enzymes of the ubiquitin-like proteins"/>
    <property type="match status" value="1"/>
</dbReference>
<dbReference type="AlphaFoldDB" id="A0A518KD03"/>
<evidence type="ECO:0000313" key="3">
    <source>
        <dbReference type="EMBL" id="QDV75681.1"/>
    </source>
</evidence>
<dbReference type="RefSeq" id="WP_145115352.1">
    <property type="nucleotide sequence ID" value="NZ_CP036349.1"/>
</dbReference>
<dbReference type="PANTHER" id="PTHR10953">
    <property type="entry name" value="UBIQUITIN-ACTIVATING ENZYME E1"/>
    <property type="match status" value="1"/>
</dbReference>
<dbReference type="Proteomes" id="UP000316426">
    <property type="component" value="Chromosome"/>
</dbReference>
<name>A0A518KD03_9BACT</name>
<dbReference type="CDD" id="cd00757">
    <property type="entry name" value="ThiF_MoeB_HesA_family"/>
    <property type="match status" value="1"/>
</dbReference>
<comment type="similarity">
    <text evidence="1">Belongs to the HesA/MoeB/ThiF family.</text>
</comment>
<feature type="domain" description="THIF-type NAD/FAD binding fold" evidence="2">
    <location>
        <begin position="9"/>
        <end position="246"/>
    </location>
</feature>